<evidence type="ECO:0000256" key="5">
    <source>
        <dbReference type="ARBA" id="ARBA00023212"/>
    </source>
</evidence>
<comment type="subcellular location">
    <subcellularLocation>
        <location evidence="1">Cytoplasm</location>
        <location evidence="1">Cytoskeleton</location>
    </subcellularLocation>
</comment>
<organism evidence="7 8">
    <name type="scientific">Syphacia muris</name>
    <dbReference type="NCBI Taxonomy" id="451379"/>
    <lineage>
        <taxon>Eukaryota</taxon>
        <taxon>Metazoa</taxon>
        <taxon>Ecdysozoa</taxon>
        <taxon>Nematoda</taxon>
        <taxon>Chromadorea</taxon>
        <taxon>Rhabditida</taxon>
        <taxon>Spirurina</taxon>
        <taxon>Oxyuridomorpha</taxon>
        <taxon>Oxyuroidea</taxon>
        <taxon>Oxyuridae</taxon>
        <taxon>Syphacia</taxon>
    </lineage>
</organism>
<dbReference type="Proteomes" id="UP000046393">
    <property type="component" value="Unplaced"/>
</dbReference>
<feature type="domain" description="Gamma tubulin complex component C-terminal" evidence="6">
    <location>
        <begin position="608"/>
        <end position="760"/>
    </location>
</feature>
<dbReference type="STRING" id="451379.A0A0N5ATY4"/>
<keyword evidence="3" id="KW-0963">Cytoplasm</keyword>
<keyword evidence="4" id="KW-0493">Microtubule</keyword>
<reference evidence="8" key="1">
    <citation type="submission" date="2017-02" db="UniProtKB">
        <authorList>
            <consortium name="WormBaseParasite"/>
        </authorList>
    </citation>
    <scope>IDENTIFICATION</scope>
</reference>
<evidence type="ECO:0000313" key="8">
    <source>
        <dbReference type="WBParaSite" id="SMUV_0000830501-mRNA-1"/>
    </source>
</evidence>
<dbReference type="GO" id="GO:0005874">
    <property type="term" value="C:microtubule"/>
    <property type="evidence" value="ECO:0007669"/>
    <property type="project" value="UniProtKB-KW"/>
</dbReference>
<dbReference type="WBParaSite" id="SMUV_0000830501-mRNA-1">
    <property type="protein sequence ID" value="SMUV_0000830501-mRNA-1"/>
    <property type="gene ID" value="SMUV_0000830501"/>
</dbReference>
<sequence length="818" mass="95092">MNGDAIWEPITWLVSSLVGHRCTHRERIQCYEQLLAPKTLEQSEYDDMSADEIIQCLVRKFKSFGDDFNAEKISRLYLRIKRYHEYEAIIRCMVLLVDFNNLEQILKQKQRQFSVDNYELCVLRELDTPLVTNEQLKLPSTGKMFKTLITQLLLKTGIFMGLTVLVTCPELLNNNVPKSDSSTADERGNVKRYSICPQICSFHVSNDFQLFMVSWNEVENSLKHLLCGEVSSLFRRNENGLFYFWGESSCFLDSDDCFYKLFYTITPFLDIANSLIKAEKAFFAASQDLQNNRCSGVTKALCILLGSVDSRIALFRTKMWEYFMSRSYLTVTEVQDKIEEAFEMSREITILAKIAVQIWQRKIFLASHILDSLYFFRNSLSYIYSGLNDAITGIMANILEFMDEAITRWLRDGSVNEADGVFQLRQSRDTDVADVSMGWEEDFGICLPSCVLLSNEFCKRWVQAGKLQTVFKIWSKKDRKAMKTNVFKDNTITFDQINFNKLLQERTVFNCIEKCLDKKHNVVVHSAKYKFLRKSLSHLYRCIFSLIHDILLCLNGSLTDAVTSLLNDDENINNLKFVGFFKSRDNFVAENVLEYLKSCNILGENELHLLSRFSICCKEEKGSIRLIYRVVFPMQLVFTNAVMKTYSDFWEFFIRINRAYYLLLEIGIGNQLFDAQVRLIRSMMLNFISSVREYLLFQVSTIVALNGKAADEEFSVDDAIASQKSIVIEIRRRCFFGKSYKQLMRKLREIINLSLEFCSSSIYVDKTAVILLYKKFLENYDFVWQAVRELSFGSDNSMNVLSAFLERDLNFRVEFALS</sequence>
<dbReference type="Pfam" id="PF04130">
    <property type="entry name" value="GCP_C_terminal"/>
    <property type="match status" value="1"/>
</dbReference>
<dbReference type="GO" id="GO:0043015">
    <property type="term" value="F:gamma-tubulin binding"/>
    <property type="evidence" value="ECO:0007669"/>
    <property type="project" value="InterPro"/>
</dbReference>
<dbReference type="AlphaFoldDB" id="A0A0N5ATY4"/>
<keyword evidence="7" id="KW-1185">Reference proteome</keyword>
<dbReference type="Gene3D" id="1.20.120.1900">
    <property type="entry name" value="Gamma-tubulin complex, C-terminal domain"/>
    <property type="match status" value="1"/>
</dbReference>
<dbReference type="InterPro" id="IPR042241">
    <property type="entry name" value="GCP_C_sf"/>
</dbReference>
<protein>
    <submittedName>
        <fullName evidence="8">Gamma-tubulin complex component</fullName>
    </submittedName>
</protein>
<keyword evidence="5" id="KW-0206">Cytoskeleton</keyword>
<comment type="similarity">
    <text evidence="2">Belongs to the TUBGCP family.</text>
</comment>
<evidence type="ECO:0000256" key="1">
    <source>
        <dbReference type="ARBA" id="ARBA00004245"/>
    </source>
</evidence>
<evidence type="ECO:0000256" key="3">
    <source>
        <dbReference type="ARBA" id="ARBA00022490"/>
    </source>
</evidence>
<name>A0A0N5ATY4_9BILA</name>
<evidence type="ECO:0000259" key="6">
    <source>
        <dbReference type="Pfam" id="PF04130"/>
    </source>
</evidence>
<evidence type="ECO:0000256" key="2">
    <source>
        <dbReference type="ARBA" id="ARBA00010337"/>
    </source>
</evidence>
<evidence type="ECO:0000313" key="7">
    <source>
        <dbReference type="Proteomes" id="UP000046393"/>
    </source>
</evidence>
<dbReference type="InterPro" id="IPR040457">
    <property type="entry name" value="GCP_C"/>
</dbReference>
<accession>A0A0N5ATY4</accession>
<proteinExistence type="inferred from homology"/>
<evidence type="ECO:0000256" key="4">
    <source>
        <dbReference type="ARBA" id="ARBA00022701"/>
    </source>
</evidence>